<evidence type="ECO:0000313" key="8">
    <source>
        <dbReference type="Proteomes" id="UP000194236"/>
    </source>
</evidence>
<feature type="domain" description="NlpC/P60" evidence="6">
    <location>
        <begin position="19"/>
        <end position="150"/>
    </location>
</feature>
<keyword evidence="3" id="KW-0378">Hydrolase</keyword>
<dbReference type="EMBL" id="MUJZ01046735">
    <property type="protein sequence ID" value="OTF74505.1"/>
    <property type="molecule type" value="Genomic_DNA"/>
</dbReference>
<dbReference type="SUPFAM" id="SSF54001">
    <property type="entry name" value="Cysteine proteinases"/>
    <property type="match status" value="1"/>
</dbReference>
<evidence type="ECO:0000256" key="2">
    <source>
        <dbReference type="ARBA" id="ARBA00022670"/>
    </source>
</evidence>
<evidence type="ECO:0000256" key="5">
    <source>
        <dbReference type="SAM" id="SignalP"/>
    </source>
</evidence>
<keyword evidence="4" id="KW-0788">Thiol protease</keyword>
<dbReference type="PANTHER" id="PTHR47359:SF3">
    <property type="entry name" value="NLP_P60 DOMAIN-CONTAINING PROTEIN-RELATED"/>
    <property type="match status" value="1"/>
</dbReference>
<name>A0A1Y3B5E5_EURMA</name>
<comment type="caution">
    <text evidence="7">The sequence shown here is derived from an EMBL/GenBank/DDBJ whole genome shotgun (WGS) entry which is preliminary data.</text>
</comment>
<dbReference type="InterPro" id="IPR000064">
    <property type="entry name" value="NLP_P60_dom"/>
</dbReference>
<dbReference type="Gene3D" id="3.90.1720.10">
    <property type="entry name" value="endopeptidase domain like (from Nostoc punctiforme)"/>
    <property type="match status" value="1"/>
</dbReference>
<protein>
    <recommendedName>
        <fullName evidence="6">NlpC/P60 domain-containing protein</fullName>
    </recommendedName>
</protein>
<dbReference type="Proteomes" id="UP000194236">
    <property type="component" value="Unassembled WGS sequence"/>
</dbReference>
<keyword evidence="5" id="KW-0732">Signal</keyword>
<dbReference type="InterPro" id="IPR051794">
    <property type="entry name" value="PG_Endopeptidase_C40"/>
</dbReference>
<dbReference type="Pfam" id="PF00877">
    <property type="entry name" value="NLPC_P60"/>
    <property type="match status" value="1"/>
</dbReference>
<sequence length="150" mass="16045">MKFVFTLALFSALAISQAYGDGSKIASAARSQIGVPYSWGGGGIHGKSKGIGEGANTVGFDCSGLAQYSVYQGTHKTIARTAAAQYNDRNCHHVTYANHQPGDLVFFGNPIYHVGIVSAHGKMINAPHTGTTVREESIWSYHIANVARCW</sequence>
<evidence type="ECO:0000256" key="1">
    <source>
        <dbReference type="ARBA" id="ARBA00007074"/>
    </source>
</evidence>
<dbReference type="PROSITE" id="PS51935">
    <property type="entry name" value="NLPC_P60"/>
    <property type="match status" value="1"/>
</dbReference>
<dbReference type="PANTHER" id="PTHR47359">
    <property type="entry name" value="PEPTIDOGLYCAN DL-ENDOPEPTIDASE CWLO"/>
    <property type="match status" value="1"/>
</dbReference>
<dbReference type="AlphaFoldDB" id="A0A1Y3B5E5"/>
<gene>
    <name evidence="7" type="ORF">BLA29_009536</name>
</gene>
<comment type="similarity">
    <text evidence="1">Belongs to the peptidase C40 family.</text>
</comment>
<evidence type="ECO:0000256" key="3">
    <source>
        <dbReference type="ARBA" id="ARBA00022801"/>
    </source>
</evidence>
<organism evidence="7 8">
    <name type="scientific">Euroglyphus maynei</name>
    <name type="common">Mayne's house dust mite</name>
    <dbReference type="NCBI Taxonomy" id="6958"/>
    <lineage>
        <taxon>Eukaryota</taxon>
        <taxon>Metazoa</taxon>
        <taxon>Ecdysozoa</taxon>
        <taxon>Arthropoda</taxon>
        <taxon>Chelicerata</taxon>
        <taxon>Arachnida</taxon>
        <taxon>Acari</taxon>
        <taxon>Acariformes</taxon>
        <taxon>Sarcoptiformes</taxon>
        <taxon>Astigmata</taxon>
        <taxon>Psoroptidia</taxon>
        <taxon>Analgoidea</taxon>
        <taxon>Pyroglyphidae</taxon>
        <taxon>Pyroglyphinae</taxon>
        <taxon>Euroglyphus</taxon>
    </lineage>
</organism>
<keyword evidence="8" id="KW-1185">Reference proteome</keyword>
<dbReference type="GO" id="GO:0006508">
    <property type="term" value="P:proteolysis"/>
    <property type="evidence" value="ECO:0007669"/>
    <property type="project" value="UniProtKB-KW"/>
</dbReference>
<dbReference type="InterPro" id="IPR038765">
    <property type="entry name" value="Papain-like_cys_pep_sf"/>
</dbReference>
<dbReference type="GO" id="GO:0008234">
    <property type="term" value="F:cysteine-type peptidase activity"/>
    <property type="evidence" value="ECO:0007669"/>
    <property type="project" value="UniProtKB-KW"/>
</dbReference>
<evidence type="ECO:0000256" key="4">
    <source>
        <dbReference type="ARBA" id="ARBA00022807"/>
    </source>
</evidence>
<feature type="chain" id="PRO_5013277256" description="NlpC/P60 domain-containing protein" evidence="5">
    <location>
        <begin position="21"/>
        <end position="150"/>
    </location>
</feature>
<evidence type="ECO:0000313" key="7">
    <source>
        <dbReference type="EMBL" id="OTF74505.1"/>
    </source>
</evidence>
<proteinExistence type="inferred from homology"/>
<accession>A0A1Y3B5E5</accession>
<reference evidence="7 8" key="1">
    <citation type="submission" date="2017-03" db="EMBL/GenBank/DDBJ databases">
        <title>Genome Survey of Euroglyphus maynei.</title>
        <authorList>
            <person name="Arlian L.G."/>
            <person name="Morgan M.S."/>
            <person name="Rider S.D."/>
        </authorList>
    </citation>
    <scope>NUCLEOTIDE SEQUENCE [LARGE SCALE GENOMIC DNA]</scope>
    <source>
        <strain evidence="7">Arlian Lab</strain>
        <tissue evidence="7">Whole body</tissue>
    </source>
</reference>
<keyword evidence="2" id="KW-0645">Protease</keyword>
<dbReference type="OrthoDB" id="2251794at2759"/>
<evidence type="ECO:0000259" key="6">
    <source>
        <dbReference type="PROSITE" id="PS51935"/>
    </source>
</evidence>
<feature type="signal peptide" evidence="5">
    <location>
        <begin position="1"/>
        <end position="20"/>
    </location>
</feature>